<dbReference type="EMBL" id="CP091244">
    <property type="protein sequence ID" value="UJS25371.1"/>
    <property type="molecule type" value="Genomic_DNA"/>
</dbReference>
<dbReference type="Proteomes" id="UP001054801">
    <property type="component" value="Chromosome"/>
</dbReference>
<proteinExistence type="predicted"/>
<keyword evidence="2" id="KW-1185">Reference proteome</keyword>
<accession>A0ABY3T0N9</accession>
<protein>
    <submittedName>
        <fullName evidence="1">Uncharacterized protein</fullName>
    </submittedName>
</protein>
<name>A0ABY3T0N9_9GAMM</name>
<dbReference type="RefSeq" id="WP_236500365.1">
    <property type="nucleotide sequence ID" value="NZ_CP091244.1"/>
</dbReference>
<evidence type="ECO:0000313" key="1">
    <source>
        <dbReference type="EMBL" id="UJS25371.1"/>
    </source>
</evidence>
<reference evidence="1" key="1">
    <citation type="journal article" date="2022" name="Microorganisms">
        <title>Two New Species of Filamentous Sulfur Bacteria of the Genus Thiothrix, Thiothrix winogradskyi sp. nov. and 'Candidatus Thiothrix sulfatifontis' sp. nov.</title>
        <authorList>
            <person name="Ravin N.V."/>
            <person name="Rossetti S."/>
            <person name="Beletsky A.V."/>
            <person name="Kadnikov V.V."/>
            <person name="Rudenko T.S."/>
            <person name="Smolyakov D.D."/>
            <person name="Moskvitina M.I."/>
            <person name="Gureeva M.V."/>
            <person name="Mardanov A.V."/>
            <person name="Grabovich M.Y."/>
        </authorList>
    </citation>
    <scope>NUCLEOTIDE SEQUENCE</scope>
    <source>
        <strain evidence="1">CT3</strain>
    </source>
</reference>
<sequence>MFSRSRLASPGITTISAVTIGTILMVMAGSASANRVTLVATINNQSILEPVSWAVFKLDGTNTSSKPVAELERRHSGTVYLDAGRYRATVTQEHILKEAIFKVEADVDKTITIALD</sequence>
<organism evidence="1 2">
    <name type="scientific">Thiothrix winogradskyi</name>
    <dbReference type="NCBI Taxonomy" id="96472"/>
    <lineage>
        <taxon>Bacteria</taxon>
        <taxon>Pseudomonadati</taxon>
        <taxon>Pseudomonadota</taxon>
        <taxon>Gammaproteobacteria</taxon>
        <taxon>Thiotrichales</taxon>
        <taxon>Thiotrichaceae</taxon>
        <taxon>Thiothrix</taxon>
    </lineage>
</organism>
<evidence type="ECO:0000313" key="2">
    <source>
        <dbReference type="Proteomes" id="UP001054801"/>
    </source>
</evidence>
<gene>
    <name evidence="1" type="ORF">L2Y54_04840</name>
</gene>